<organism evidence="1 2">
    <name type="scientific">Araneus ventricosus</name>
    <name type="common">Orbweaver spider</name>
    <name type="synonym">Epeira ventricosa</name>
    <dbReference type="NCBI Taxonomy" id="182803"/>
    <lineage>
        <taxon>Eukaryota</taxon>
        <taxon>Metazoa</taxon>
        <taxon>Ecdysozoa</taxon>
        <taxon>Arthropoda</taxon>
        <taxon>Chelicerata</taxon>
        <taxon>Arachnida</taxon>
        <taxon>Araneae</taxon>
        <taxon>Araneomorphae</taxon>
        <taxon>Entelegynae</taxon>
        <taxon>Araneoidea</taxon>
        <taxon>Araneidae</taxon>
        <taxon>Araneus</taxon>
    </lineage>
</organism>
<protein>
    <submittedName>
        <fullName evidence="1">Uncharacterized protein</fullName>
    </submittedName>
</protein>
<sequence>TVVPGRGSKEETFEAKAILLCPSTPVTEICWFCRHPAKDNYNDPESVPVPIKLIAEIWSVDLIILQYAK</sequence>
<gene>
    <name evidence="1" type="ORF">AVEN_183581_1</name>
</gene>
<dbReference type="Proteomes" id="UP000499080">
    <property type="component" value="Unassembled WGS sequence"/>
</dbReference>
<name>A0A4Y2JLY3_ARAVE</name>
<accession>A0A4Y2JLY3</accession>
<proteinExistence type="predicted"/>
<evidence type="ECO:0000313" key="2">
    <source>
        <dbReference type="Proteomes" id="UP000499080"/>
    </source>
</evidence>
<keyword evidence="2" id="KW-1185">Reference proteome</keyword>
<feature type="non-terminal residue" evidence="1">
    <location>
        <position position="1"/>
    </location>
</feature>
<reference evidence="1 2" key="1">
    <citation type="journal article" date="2019" name="Sci. Rep.">
        <title>Orb-weaving spider Araneus ventricosus genome elucidates the spidroin gene catalogue.</title>
        <authorList>
            <person name="Kono N."/>
            <person name="Nakamura H."/>
            <person name="Ohtoshi R."/>
            <person name="Moran D.A.P."/>
            <person name="Shinohara A."/>
            <person name="Yoshida Y."/>
            <person name="Fujiwara M."/>
            <person name="Mori M."/>
            <person name="Tomita M."/>
            <person name="Arakawa K."/>
        </authorList>
    </citation>
    <scope>NUCLEOTIDE SEQUENCE [LARGE SCALE GENOMIC DNA]</scope>
</reference>
<evidence type="ECO:0000313" key="1">
    <source>
        <dbReference type="EMBL" id="GBM90478.1"/>
    </source>
</evidence>
<dbReference type="EMBL" id="BGPR01110895">
    <property type="protein sequence ID" value="GBM90478.1"/>
    <property type="molecule type" value="Genomic_DNA"/>
</dbReference>
<dbReference type="AlphaFoldDB" id="A0A4Y2JLY3"/>
<comment type="caution">
    <text evidence="1">The sequence shown here is derived from an EMBL/GenBank/DDBJ whole genome shotgun (WGS) entry which is preliminary data.</text>
</comment>